<dbReference type="AlphaFoldDB" id="A0A4V6AB92"/>
<comment type="caution">
    <text evidence="2">The sequence shown here is derived from an EMBL/GenBank/DDBJ whole genome shotgun (WGS) entry which is preliminary data.</text>
</comment>
<protein>
    <submittedName>
        <fullName evidence="2">Uncharacterized protein</fullName>
    </submittedName>
</protein>
<feature type="region of interest" description="Disordered" evidence="1">
    <location>
        <begin position="1"/>
        <end position="20"/>
    </location>
</feature>
<evidence type="ECO:0000313" key="2">
    <source>
        <dbReference type="EMBL" id="TKS12386.1"/>
    </source>
</evidence>
<dbReference type="EMBL" id="RCHU01000172">
    <property type="protein sequence ID" value="TKS12386.1"/>
    <property type="molecule type" value="Genomic_DNA"/>
</dbReference>
<evidence type="ECO:0000256" key="1">
    <source>
        <dbReference type="SAM" id="MobiDB-lite"/>
    </source>
</evidence>
<feature type="compositionally biased region" description="Polar residues" evidence="1">
    <location>
        <begin position="1"/>
        <end position="12"/>
    </location>
</feature>
<accession>A0A4V6AB92</accession>
<sequence length="475" mass="52699">MSKNGIGQSPKKQNADLEGRSDFVTAQGEVSCDGQVTGLYDNVASKQKTDPQKDISASESFLRMEDYKRQTEVLLERFKNSHFFVKIAELGEPLWVQVHLRVNVGVHFSRDPIIEILQFEKYQERNWFPENQENLITLSSYSGFGGASQKSSSSGSRLFSHFRSYSMSSLPQNSAPPPQPVKAQSSKPNFDLENWDQYSSQKLWKSQKHEERLSFREIHSFAADCNTDDLLCVQIKNISPEHILDIVVDIDTITIVFEEASKSGLPSSLPIACIEAGNDQSLPDLAPRRGEEHSFILKPASSVKDSKVHKERLCTSCGLHLVPNTMEGRSALNADQYAIMISCRCNYTGIITGEKYGSAVQALSSVTTTSENMKWNSDGGVQSVSFIEQSSPISDVISSTRLGCTHLWLQSRVPLGCVPVQSTTTIKLELLPLTDGIISLDTLQIDVKEKGLTYIPEHALKINAASSISTRIMQD</sequence>
<organism evidence="2">
    <name type="scientific">Populus alba</name>
    <name type="common">White poplar</name>
    <dbReference type="NCBI Taxonomy" id="43335"/>
    <lineage>
        <taxon>Eukaryota</taxon>
        <taxon>Viridiplantae</taxon>
        <taxon>Streptophyta</taxon>
        <taxon>Embryophyta</taxon>
        <taxon>Tracheophyta</taxon>
        <taxon>Spermatophyta</taxon>
        <taxon>Magnoliopsida</taxon>
        <taxon>eudicotyledons</taxon>
        <taxon>Gunneridae</taxon>
        <taxon>Pentapetalae</taxon>
        <taxon>rosids</taxon>
        <taxon>fabids</taxon>
        <taxon>Malpighiales</taxon>
        <taxon>Salicaceae</taxon>
        <taxon>Saliceae</taxon>
        <taxon>Populus</taxon>
    </lineage>
</organism>
<dbReference type="STRING" id="43335.A0A4V6AB92"/>
<proteinExistence type="predicted"/>
<name>A0A4V6AB92_POPAL</name>
<gene>
    <name evidence="2" type="ORF">D5086_0000063840</name>
</gene>
<dbReference type="PANTHER" id="PTHR36034:SF2">
    <property type="entry name" value="EXPRESSED PROTEIN"/>
    <property type="match status" value="1"/>
</dbReference>
<dbReference type="PANTHER" id="PTHR36034">
    <property type="entry name" value="EXPRESSED PROTEIN"/>
    <property type="match status" value="1"/>
</dbReference>
<reference evidence="2" key="1">
    <citation type="submission" date="2018-10" db="EMBL/GenBank/DDBJ databases">
        <title>Population genomic analysis revealed the cold adaptation of white poplar.</title>
        <authorList>
            <person name="Liu Y.-J."/>
        </authorList>
    </citation>
    <scope>NUCLEOTIDE SEQUENCE [LARGE SCALE GENOMIC DNA]</scope>
    <source>
        <strain evidence="2">PAL-ZL1</strain>
    </source>
</reference>